<feature type="signal peptide" evidence="1">
    <location>
        <begin position="1"/>
        <end position="29"/>
    </location>
</feature>
<sequence length="357" mass="39489" precursor="true">MPRLAMTSVSSLVCAAVLLFGGTVSVAHGEDLTDKEVLDRLSTRSPRDLALAKALAFLRSKQNGDGALGKSHKTALTSLAIMAHLAAGHTLDDPEHGFWLRKSVRYVLQQQEPSGYFGKKDGSRMYGHGIATLMLAEAMGTCSDDQLEREILRCLEKAVKLTIQAAAIPKDERYRGGWHYGPNDKTADLSLSGWQIMSLHATQQVGIPVPQQTIRGAVEYANRLTTDDGKVGYSAPKQDHPALRGLGMLCFAIGGELEDPKLESVANRIEEHPLEWRGPFFFYRVYYEAVGMSRSAPEHWKRYSNHLESILLENQNEDGSWPRPPSDNEGNHGDVYMTSMAALALAVERRVLPAYQR</sequence>
<dbReference type="OrthoDB" id="265313at2"/>
<dbReference type="RefSeq" id="WP_145255446.1">
    <property type="nucleotide sequence ID" value="NZ_CP036279.1"/>
</dbReference>
<proteinExistence type="predicted"/>
<dbReference type="SUPFAM" id="SSF48239">
    <property type="entry name" value="Terpenoid cyclases/Protein prenyltransferases"/>
    <property type="match status" value="1"/>
</dbReference>
<reference evidence="2 3" key="1">
    <citation type="submission" date="2019-02" db="EMBL/GenBank/DDBJ databases">
        <title>Deep-cultivation of Planctomycetes and their phenomic and genomic characterization uncovers novel biology.</title>
        <authorList>
            <person name="Wiegand S."/>
            <person name="Jogler M."/>
            <person name="Boedeker C."/>
            <person name="Pinto D."/>
            <person name="Vollmers J."/>
            <person name="Rivas-Marin E."/>
            <person name="Kohn T."/>
            <person name="Peeters S.H."/>
            <person name="Heuer A."/>
            <person name="Rast P."/>
            <person name="Oberbeckmann S."/>
            <person name="Bunk B."/>
            <person name="Jeske O."/>
            <person name="Meyerdierks A."/>
            <person name="Storesund J.E."/>
            <person name="Kallscheuer N."/>
            <person name="Luecker S."/>
            <person name="Lage O.M."/>
            <person name="Pohl T."/>
            <person name="Merkel B.J."/>
            <person name="Hornburger P."/>
            <person name="Mueller R.-W."/>
            <person name="Bruemmer F."/>
            <person name="Labrenz M."/>
            <person name="Spormann A.M."/>
            <person name="Op den Camp H."/>
            <person name="Overmann J."/>
            <person name="Amann R."/>
            <person name="Jetten M.S.M."/>
            <person name="Mascher T."/>
            <person name="Medema M.H."/>
            <person name="Devos D.P."/>
            <person name="Kaster A.-K."/>
            <person name="Ovreas L."/>
            <person name="Rohde M."/>
            <person name="Galperin M.Y."/>
            <person name="Jogler C."/>
        </authorList>
    </citation>
    <scope>NUCLEOTIDE SEQUENCE [LARGE SCALE GENOMIC DNA]</scope>
    <source>
        <strain evidence="2 3">Pan216</strain>
    </source>
</reference>
<dbReference type="Gene3D" id="1.50.10.20">
    <property type="match status" value="1"/>
</dbReference>
<evidence type="ECO:0000256" key="1">
    <source>
        <dbReference type="SAM" id="SignalP"/>
    </source>
</evidence>
<gene>
    <name evidence="2" type="ORF">Pan216_09490</name>
</gene>
<dbReference type="InterPro" id="IPR008930">
    <property type="entry name" value="Terpenoid_cyclase/PrenylTrfase"/>
</dbReference>
<dbReference type="CDD" id="cd00688">
    <property type="entry name" value="ISOPREN_C2_like"/>
    <property type="match status" value="1"/>
</dbReference>
<dbReference type="EMBL" id="CP036279">
    <property type="protein sequence ID" value="QDU60112.1"/>
    <property type="molecule type" value="Genomic_DNA"/>
</dbReference>
<evidence type="ECO:0000313" key="3">
    <source>
        <dbReference type="Proteomes" id="UP000317093"/>
    </source>
</evidence>
<dbReference type="KEGG" id="knv:Pan216_09490"/>
<evidence type="ECO:0008006" key="4">
    <source>
        <dbReference type="Google" id="ProtNLM"/>
    </source>
</evidence>
<accession>A0A518AZI1</accession>
<feature type="chain" id="PRO_5021948778" description="Prenyltransferase and squalene oxidase repeat protein" evidence="1">
    <location>
        <begin position="30"/>
        <end position="357"/>
    </location>
</feature>
<protein>
    <recommendedName>
        <fullName evidence="4">Prenyltransferase and squalene oxidase repeat protein</fullName>
    </recommendedName>
</protein>
<keyword evidence="3" id="KW-1185">Reference proteome</keyword>
<evidence type="ECO:0000313" key="2">
    <source>
        <dbReference type="EMBL" id="QDU60112.1"/>
    </source>
</evidence>
<keyword evidence="1" id="KW-0732">Signal</keyword>
<dbReference type="AlphaFoldDB" id="A0A518AZI1"/>
<dbReference type="Proteomes" id="UP000317093">
    <property type="component" value="Chromosome"/>
</dbReference>
<organism evidence="2 3">
    <name type="scientific">Kolteria novifilia</name>
    <dbReference type="NCBI Taxonomy" id="2527975"/>
    <lineage>
        <taxon>Bacteria</taxon>
        <taxon>Pseudomonadati</taxon>
        <taxon>Planctomycetota</taxon>
        <taxon>Planctomycetia</taxon>
        <taxon>Kolteriales</taxon>
        <taxon>Kolteriaceae</taxon>
        <taxon>Kolteria</taxon>
    </lineage>
</organism>
<name>A0A518AZI1_9BACT</name>